<dbReference type="AlphaFoldDB" id="A0A060CJB9"/>
<dbReference type="EMBL" id="KF125538">
    <property type="protein sequence ID" value="AIA92866.1"/>
    <property type="molecule type" value="Genomic_DNA"/>
</dbReference>
<reference evidence="1" key="1">
    <citation type="journal article" date="2013" name="Environ. Microbiol.">
        <title>Seasonally variable intestinal metagenomes of the red palm weevil (Rhynchophorus ferrugineus).</title>
        <authorList>
            <person name="Jia S."/>
            <person name="Zhang X."/>
            <person name="Zhang G."/>
            <person name="Yin A."/>
            <person name="Zhang S."/>
            <person name="Li F."/>
            <person name="Wang L."/>
            <person name="Zhao D."/>
            <person name="Yun Q."/>
            <person name="Tala"/>
            <person name="Wang J."/>
            <person name="Sun G."/>
            <person name="Baabdullah M."/>
            <person name="Yu X."/>
            <person name="Hu S."/>
            <person name="Al-Mssallem I.S."/>
            <person name="Yu J."/>
        </authorList>
    </citation>
    <scope>NUCLEOTIDE SEQUENCE</scope>
</reference>
<organism evidence="1">
    <name type="scientific">uncultured Idiomarina sp</name>
    <dbReference type="NCBI Taxonomy" id="352961"/>
    <lineage>
        <taxon>Bacteria</taxon>
        <taxon>Pseudomonadati</taxon>
        <taxon>Pseudomonadota</taxon>
        <taxon>Gammaproteobacteria</taxon>
        <taxon>Alteromonadales</taxon>
        <taxon>Idiomarinaceae</taxon>
        <taxon>Idiomarina</taxon>
        <taxon>environmental samples</taxon>
    </lineage>
</organism>
<protein>
    <submittedName>
        <fullName evidence="1">CAZy families GT2 protein</fullName>
    </submittedName>
</protein>
<accession>A0A060CJB9</accession>
<name>A0A060CJB9_9GAMM</name>
<sequence length="76" mass="8285">MHGGDRRRHGQHTVADIARIAAAGAAHPGKLLLGSRTFDGADVPPRSRVGNRFTSRVFGMITRRPVNDTQTGLRRI</sequence>
<proteinExistence type="predicted"/>
<evidence type="ECO:0000313" key="1">
    <source>
        <dbReference type="EMBL" id="AIA92866.1"/>
    </source>
</evidence>